<sequence>MGLGTYQPAPVSAGLDDLLGLGSDGLLGDIGGATSPPTVMMQASGSGQFVGGIPPSSNSPFGAPLAPILNQTPPLNITPPNVPVPAVNFTTGPPIAAPNAAAAISSANPFSSLSDIFGTAPNSTPVFGSQVGYVAPKSVYFGLL</sequence>
<protein>
    <submittedName>
        <fullName evidence="3">Clathrin coat assembly protein AP180</fullName>
    </submittedName>
</protein>
<gene>
    <name evidence="1" type="ORF">ASIM_LOCUS6752</name>
</gene>
<dbReference type="AlphaFoldDB" id="A0A0M3JH68"/>
<dbReference type="Proteomes" id="UP000267096">
    <property type="component" value="Unassembled WGS sequence"/>
</dbReference>
<dbReference type="WBParaSite" id="ASIM_0000697901-mRNA-1">
    <property type="protein sequence ID" value="ASIM_0000697901-mRNA-1"/>
    <property type="gene ID" value="ASIM_0000697901"/>
</dbReference>
<dbReference type="EMBL" id="UYRR01015147">
    <property type="protein sequence ID" value="VDK27720.1"/>
    <property type="molecule type" value="Genomic_DNA"/>
</dbReference>
<proteinExistence type="predicted"/>
<evidence type="ECO:0000313" key="2">
    <source>
        <dbReference type="Proteomes" id="UP000267096"/>
    </source>
</evidence>
<reference evidence="3" key="1">
    <citation type="submission" date="2017-02" db="UniProtKB">
        <authorList>
            <consortium name="WormBaseParasite"/>
        </authorList>
    </citation>
    <scope>IDENTIFICATION</scope>
</reference>
<organism evidence="3">
    <name type="scientific">Anisakis simplex</name>
    <name type="common">Herring worm</name>
    <dbReference type="NCBI Taxonomy" id="6269"/>
    <lineage>
        <taxon>Eukaryota</taxon>
        <taxon>Metazoa</taxon>
        <taxon>Ecdysozoa</taxon>
        <taxon>Nematoda</taxon>
        <taxon>Chromadorea</taxon>
        <taxon>Rhabditida</taxon>
        <taxon>Spirurina</taxon>
        <taxon>Ascaridomorpha</taxon>
        <taxon>Ascaridoidea</taxon>
        <taxon>Anisakidae</taxon>
        <taxon>Anisakis</taxon>
        <taxon>Anisakis simplex complex</taxon>
    </lineage>
</organism>
<reference evidence="1 2" key="2">
    <citation type="submission" date="2018-11" db="EMBL/GenBank/DDBJ databases">
        <authorList>
            <consortium name="Pathogen Informatics"/>
        </authorList>
    </citation>
    <scope>NUCLEOTIDE SEQUENCE [LARGE SCALE GENOMIC DNA]</scope>
</reference>
<accession>A0A0M3JH68</accession>
<evidence type="ECO:0000313" key="1">
    <source>
        <dbReference type="EMBL" id="VDK27720.1"/>
    </source>
</evidence>
<evidence type="ECO:0000313" key="3">
    <source>
        <dbReference type="WBParaSite" id="ASIM_0000697901-mRNA-1"/>
    </source>
</evidence>
<name>A0A0M3JH68_ANISI</name>
<keyword evidence="2" id="KW-1185">Reference proteome</keyword>